<accession>A0ACC1H9M6</accession>
<name>A0ACC1H9M6_9FUNG</name>
<protein>
    <submittedName>
        <fullName evidence="1">Uncharacterized protein</fullName>
    </submittedName>
</protein>
<evidence type="ECO:0000313" key="1">
    <source>
        <dbReference type="EMBL" id="KAJ1673205.1"/>
    </source>
</evidence>
<sequence>MRLEDAISARENMQGARLGNCIIRVNYGKGENYASSDAQAMQPTRALWVGNISSSATTQLLEEVFSKFGAIESARILSHKNCGFVNFERLEDAVRAKQEMNGKELQGNVVRIGYAKEPVKGGPEAQNKRCNPVPNAAPLTVSGRLAEASASVGTTSSGLGNNEVLEPDYSLRMDETLVAMLYATELPGLPAPKVRIINSNHNNGLNQQQQQQQHSSQGAADHSTMTSMSLADLLGGLIRGPDPTDTAASGDISTIDQIELREVRKRLENKPSRKDFAAIFDALLPACVELCTDYVGNVLIQRLIEGSDAQQRLRLVEQISPHIASIGVHKNGTWAVQKMIDTAFTPEEQEVIVKYIKYYTPQLLLDQLGNYVVQCCLPFQDGRNQFIFDAVHGRCQEIAQGRFGARSIRTCLEHRTTTRAQQKLVAVALVMNSVTLSTNSNGSLLMNWLVDTSNFPGRFRVLAPQLAGHLRHLSTHKLGSSLIIKI</sequence>
<feature type="non-terminal residue" evidence="1">
    <location>
        <position position="486"/>
    </location>
</feature>
<reference evidence="1" key="1">
    <citation type="submission" date="2022-06" db="EMBL/GenBank/DDBJ databases">
        <title>Phylogenomic reconstructions and comparative analyses of Kickxellomycotina fungi.</title>
        <authorList>
            <person name="Reynolds N.K."/>
            <person name="Stajich J.E."/>
            <person name="Barry K."/>
            <person name="Grigoriev I.V."/>
            <person name="Crous P."/>
            <person name="Smith M.E."/>
        </authorList>
    </citation>
    <scope>NUCLEOTIDE SEQUENCE</scope>
    <source>
        <strain evidence="1">RSA 2271</strain>
    </source>
</reference>
<comment type="caution">
    <text evidence="1">The sequence shown here is derived from an EMBL/GenBank/DDBJ whole genome shotgun (WGS) entry which is preliminary data.</text>
</comment>
<dbReference type="EMBL" id="JAMZIH010007248">
    <property type="protein sequence ID" value="KAJ1673205.1"/>
    <property type="molecule type" value="Genomic_DNA"/>
</dbReference>
<dbReference type="Proteomes" id="UP001145114">
    <property type="component" value="Unassembled WGS sequence"/>
</dbReference>
<keyword evidence="2" id="KW-1185">Reference proteome</keyword>
<organism evidence="1 2">
    <name type="scientific">Spiromyces aspiralis</name>
    <dbReference type="NCBI Taxonomy" id="68401"/>
    <lineage>
        <taxon>Eukaryota</taxon>
        <taxon>Fungi</taxon>
        <taxon>Fungi incertae sedis</taxon>
        <taxon>Zoopagomycota</taxon>
        <taxon>Kickxellomycotina</taxon>
        <taxon>Kickxellomycetes</taxon>
        <taxon>Kickxellales</taxon>
        <taxon>Kickxellaceae</taxon>
        <taxon>Spiromyces</taxon>
    </lineage>
</organism>
<proteinExistence type="predicted"/>
<evidence type="ECO:0000313" key="2">
    <source>
        <dbReference type="Proteomes" id="UP001145114"/>
    </source>
</evidence>
<gene>
    <name evidence="1" type="ORF">EV182_005694</name>
</gene>